<name>A0A6C7UMA9_CAMJU</name>
<evidence type="ECO:0000313" key="1">
    <source>
        <dbReference type="EMBL" id="ECV1059308.1"/>
    </source>
</evidence>
<dbReference type="AlphaFoldDB" id="A0A6C7UMA9"/>
<accession>A0A6C7UMA9</accession>
<protein>
    <submittedName>
        <fullName evidence="1">Transformation system protein</fullName>
    </submittedName>
</protein>
<reference evidence="1" key="1">
    <citation type="submission" date="2019-09" db="EMBL/GenBank/DDBJ databases">
        <authorList>
            <consortium name="GenomeTrakr network: Whole genome sequencing for foodborne pathogen traceback"/>
        </authorList>
    </citation>
    <scope>NUCLEOTIDE SEQUENCE</scope>
    <source>
        <strain evidence="1">TTU_586</strain>
    </source>
</reference>
<organism evidence="1">
    <name type="scientific">Campylobacter jejuni</name>
    <dbReference type="NCBI Taxonomy" id="197"/>
    <lineage>
        <taxon>Bacteria</taxon>
        <taxon>Pseudomonadati</taxon>
        <taxon>Campylobacterota</taxon>
        <taxon>Epsilonproteobacteria</taxon>
        <taxon>Campylobacterales</taxon>
        <taxon>Campylobacteraceae</taxon>
        <taxon>Campylobacter</taxon>
    </lineage>
</organism>
<comment type="caution">
    <text evidence="1">The sequence shown here is derived from an EMBL/GenBank/DDBJ whole genome shotgun (WGS) entry which is preliminary data.</text>
</comment>
<gene>
    <name evidence="1" type="ORF">F2N15_03765</name>
</gene>
<proteinExistence type="predicted"/>
<dbReference type="EMBL" id="AAKSZQ010000006">
    <property type="protein sequence ID" value="ECV1059308.1"/>
    <property type="molecule type" value="Genomic_DNA"/>
</dbReference>
<sequence>MCFCTLLSYEDFEEYFKILNTKQSIELGNLQNPFFNPTFEKIKEIKITAIMLDRVKINNKWYKKGDKIEEAVITDITTKEIILKYDTLDFKIAFKNNGKINIY</sequence>